<dbReference type="PRINTS" id="PR01873">
    <property type="entry name" value="CYTCOXIDASE4"/>
</dbReference>
<evidence type="ECO:0000256" key="4">
    <source>
        <dbReference type="ARBA" id="ARBA00022792"/>
    </source>
</evidence>
<dbReference type="KEGG" id="bvk:117233324"/>
<comment type="subunit">
    <text evidence="10">Component of the cytochrome c oxidase (complex IV, CIV), a multisubunit enzyme composed of 14 subunits.</text>
</comment>
<dbReference type="Proteomes" id="UP000504631">
    <property type="component" value="Unplaced"/>
</dbReference>
<keyword evidence="9 10" id="KW-0472">Membrane</keyword>
<evidence type="ECO:0000256" key="7">
    <source>
        <dbReference type="ARBA" id="ARBA00023002"/>
    </source>
</evidence>
<dbReference type="CDD" id="cd00922">
    <property type="entry name" value="Cyt_c_Oxidase_IV"/>
    <property type="match status" value="1"/>
</dbReference>
<feature type="transmembrane region" description="Helical" evidence="10">
    <location>
        <begin position="147"/>
        <end position="168"/>
    </location>
</feature>
<dbReference type="PANTHER" id="PTHR10707:SF10">
    <property type="entry name" value="CYTOCHROME C OXIDASE SUBUNIT 4"/>
    <property type="match status" value="1"/>
</dbReference>
<evidence type="ECO:0000256" key="3">
    <source>
        <dbReference type="ARBA" id="ARBA00022692"/>
    </source>
</evidence>
<evidence type="ECO:0000256" key="1">
    <source>
        <dbReference type="ARBA" id="ARBA00004434"/>
    </source>
</evidence>
<comment type="function">
    <text evidence="10">Component of the cytochrome c oxidase, the last enzyme in the mitochondrial electron transport chain which drives oxidative phosphorylation.</text>
</comment>
<comment type="subcellular location">
    <subcellularLocation>
        <location evidence="1 10">Mitochondrion inner membrane</location>
        <topology evidence="1 10">Single-pass membrane protein</topology>
    </subcellularLocation>
</comment>
<dbReference type="InterPro" id="IPR004203">
    <property type="entry name" value="Cyt_c_oxidase_su4_fam"/>
</dbReference>
<dbReference type="GO" id="GO:0005743">
    <property type="term" value="C:mitochondrial inner membrane"/>
    <property type="evidence" value="ECO:0007669"/>
    <property type="project" value="UniProtKB-SubCell"/>
</dbReference>
<evidence type="ECO:0000313" key="11">
    <source>
        <dbReference type="Proteomes" id="UP000504631"/>
    </source>
</evidence>
<keyword evidence="6 10" id="KW-1133">Transmembrane helix</keyword>
<dbReference type="GO" id="GO:0045277">
    <property type="term" value="C:respiratory chain complex IV"/>
    <property type="evidence" value="ECO:0007669"/>
    <property type="project" value="InterPro"/>
</dbReference>
<accession>A0A6J3K8G3</accession>
<dbReference type="SUPFAM" id="SSF81406">
    <property type="entry name" value="Mitochondrial cytochrome c oxidase subunit IV"/>
    <property type="match status" value="1"/>
</dbReference>
<comment type="pathway">
    <text evidence="10">Energy metabolism; oxidative phosphorylation.</text>
</comment>
<dbReference type="Gene3D" id="1.10.442.10">
    <property type="entry name" value="Cytochrome c oxidase subunit IV"/>
    <property type="match status" value="1"/>
</dbReference>
<organism evidence="11 12">
    <name type="scientific">Bombus vosnesenskii</name>
    <dbReference type="NCBI Taxonomy" id="207650"/>
    <lineage>
        <taxon>Eukaryota</taxon>
        <taxon>Metazoa</taxon>
        <taxon>Ecdysozoa</taxon>
        <taxon>Arthropoda</taxon>
        <taxon>Hexapoda</taxon>
        <taxon>Insecta</taxon>
        <taxon>Pterygota</taxon>
        <taxon>Neoptera</taxon>
        <taxon>Endopterygota</taxon>
        <taxon>Hymenoptera</taxon>
        <taxon>Apocrita</taxon>
        <taxon>Aculeata</taxon>
        <taxon>Apoidea</taxon>
        <taxon>Anthophila</taxon>
        <taxon>Apidae</taxon>
        <taxon>Bombus</taxon>
        <taxon>Pyrobombus</taxon>
    </lineage>
</organism>
<protein>
    <recommendedName>
        <fullName evidence="10">Cytochrome c oxidase subunit 4</fullName>
    </recommendedName>
</protein>
<comment type="similarity">
    <text evidence="2 10">Belongs to the cytochrome c oxidase IV family.</text>
</comment>
<name>A0A6J3K8G3_9HYME</name>
<reference evidence="12" key="1">
    <citation type="submission" date="2025-08" db="UniProtKB">
        <authorList>
            <consortium name="RefSeq"/>
        </authorList>
    </citation>
    <scope>IDENTIFICATION</scope>
    <source>
        <tissue evidence="12">Muscle</tissue>
    </source>
</reference>
<dbReference type="GO" id="GO:0006123">
    <property type="term" value="P:mitochondrial electron transport, cytochrome c to oxygen"/>
    <property type="evidence" value="ECO:0007669"/>
    <property type="project" value="InterPro"/>
</dbReference>
<evidence type="ECO:0000256" key="9">
    <source>
        <dbReference type="ARBA" id="ARBA00023136"/>
    </source>
</evidence>
<evidence type="ECO:0000256" key="2">
    <source>
        <dbReference type="ARBA" id="ARBA00008135"/>
    </source>
</evidence>
<dbReference type="FunFam" id="1.10.442.10:FF:000001">
    <property type="entry name" value="Cytochrome c oxidase subunit 4 isoform 1"/>
    <property type="match status" value="1"/>
</dbReference>
<dbReference type="InterPro" id="IPR036639">
    <property type="entry name" value="Cyt_c_oxidase_su4_sf"/>
</dbReference>
<dbReference type="InterPro" id="IPR013288">
    <property type="entry name" value="Cyt_c_oxidase_su4"/>
</dbReference>
<keyword evidence="8 10" id="KW-0496">Mitochondrion</keyword>
<sequence>MKILTVLVCVNASNCDLTILVANSVLLELGSAKKHTMANKVLLSCLRQNTSKCANSIRGLSGVSGVPDKIGNRDIVGHGWNGEAAYLDRCDFPLPAIRFKANTPDIMALREKEKGDWKKLSIEEKKALYRASFRQTFSEFQASTGEWKGHIGIALIGVAFSLWVVMFLKTFAYPPLPESFNLENRLAQLERMKILEVNPITGISAKK</sequence>
<dbReference type="GO" id="GO:0016491">
    <property type="term" value="F:oxidoreductase activity"/>
    <property type="evidence" value="ECO:0007669"/>
    <property type="project" value="UniProtKB-KW"/>
</dbReference>
<dbReference type="PANTHER" id="PTHR10707">
    <property type="entry name" value="CYTOCHROME C OXIDASE SUBUNIT IV"/>
    <property type="match status" value="1"/>
</dbReference>
<dbReference type="GeneID" id="117233324"/>
<keyword evidence="4 10" id="KW-0999">Mitochondrion inner membrane</keyword>
<evidence type="ECO:0000256" key="5">
    <source>
        <dbReference type="ARBA" id="ARBA00022946"/>
    </source>
</evidence>
<keyword evidence="11" id="KW-1185">Reference proteome</keyword>
<dbReference type="UniPathway" id="UPA00705"/>
<gene>
    <name evidence="12" type="primary">LOC117233324</name>
</gene>
<proteinExistence type="inferred from homology"/>
<keyword evidence="7" id="KW-0560">Oxidoreductase</keyword>
<dbReference type="AlphaFoldDB" id="A0A6J3K8G3"/>
<keyword evidence="3 10" id="KW-0812">Transmembrane</keyword>
<dbReference type="RefSeq" id="XP_033349398.1">
    <property type="nucleotide sequence ID" value="XM_033493507.1"/>
</dbReference>
<evidence type="ECO:0000313" key="12">
    <source>
        <dbReference type="RefSeq" id="XP_033349398.1"/>
    </source>
</evidence>
<evidence type="ECO:0000256" key="10">
    <source>
        <dbReference type="RuleBase" id="RU367145"/>
    </source>
</evidence>
<evidence type="ECO:0000256" key="6">
    <source>
        <dbReference type="ARBA" id="ARBA00022989"/>
    </source>
</evidence>
<dbReference type="Pfam" id="PF02936">
    <property type="entry name" value="COX4"/>
    <property type="match status" value="1"/>
</dbReference>
<keyword evidence="5" id="KW-0809">Transit peptide</keyword>
<evidence type="ECO:0000256" key="8">
    <source>
        <dbReference type="ARBA" id="ARBA00023128"/>
    </source>
</evidence>